<dbReference type="Proteomes" id="UP000789525">
    <property type="component" value="Unassembled WGS sequence"/>
</dbReference>
<organism evidence="1 2">
    <name type="scientific">Acaulospora colombiana</name>
    <dbReference type="NCBI Taxonomy" id="27376"/>
    <lineage>
        <taxon>Eukaryota</taxon>
        <taxon>Fungi</taxon>
        <taxon>Fungi incertae sedis</taxon>
        <taxon>Mucoromycota</taxon>
        <taxon>Glomeromycotina</taxon>
        <taxon>Glomeromycetes</taxon>
        <taxon>Diversisporales</taxon>
        <taxon>Acaulosporaceae</taxon>
        <taxon>Acaulospora</taxon>
    </lineage>
</organism>
<evidence type="ECO:0000313" key="1">
    <source>
        <dbReference type="EMBL" id="CAG8661578.1"/>
    </source>
</evidence>
<reference evidence="1" key="1">
    <citation type="submission" date="2021-06" db="EMBL/GenBank/DDBJ databases">
        <authorList>
            <person name="Kallberg Y."/>
            <person name="Tangrot J."/>
            <person name="Rosling A."/>
        </authorList>
    </citation>
    <scope>NUCLEOTIDE SEQUENCE</scope>
    <source>
        <strain evidence="1">CL356</strain>
    </source>
</reference>
<comment type="caution">
    <text evidence="1">The sequence shown here is derived from an EMBL/GenBank/DDBJ whole genome shotgun (WGS) entry which is preliminary data.</text>
</comment>
<gene>
    <name evidence="1" type="ORF">ACOLOM_LOCUS8612</name>
</gene>
<proteinExistence type="predicted"/>
<name>A0ACA9NJL4_9GLOM</name>
<accession>A0ACA9NJL4</accession>
<keyword evidence="2" id="KW-1185">Reference proteome</keyword>
<sequence length="764" mass="86409">AAEVSLTLKNAGIEAFKPEEYGDSINITRTFTQAGASSYKIKNTGGKLVSSARSELSAILDHFQIDVDNPMNILTQGEKYQLKEEYEIIRENCGKTSAILGQKRSSIEELEEKYKEVSGRHEKAQGLINYQRAIDALKAELAWAHLAEKEEQLESAVVDKVDKQSKVTQLEEKIVAAQVLVSENEAKVNEQDTKAKQAATPDALRAQMKGVNEMISQNKHDLRNAKVCGSIGVPFTPTVDTNIFVQRDFINIKEELKGVRDKIKNNNEELEEQRQRLARDGEREAIRRRVEEAQQTFEEARRAHTDAGQAVEGLKQELESDRRALQEADREFTNLRNRVGDCDANVNRLQRVATGSGGPAMYGDQMPEILRAIDNAQWRGQKPVGPLGLYVKLRDNRWANTLRVGIGNLLGSFAVTEHADRNQLKRILDQRGASGEPPAQLLTVLRVLDISHEWVTRLLINGRGIERLVLAQDRGEAEDILKRHPKYTGSRGFDTAHSDGGGQTASLGKLPNDFRRLLFPERSIQEELKNAQEEMSNCQMECEEATRRKREAESSFRNKESQLRECQQNERRCHDAARQAHMALQSVKANDVQETPINLAALEVSAEELRTEEEGLTRQLESCADTVAEIESRNRPLVEQASGLRNDIASFEANRRTLEVEMNEVVTELLKSQRELSHYQNKLEEAKQDVRKAGTAQDQIETDYKNPRRSTVIDKELKANQASLDRAIQEQGQTVEEIEAELIRARDTWTKARDEYRDMSNLVR</sequence>
<feature type="non-terminal residue" evidence="1">
    <location>
        <position position="764"/>
    </location>
</feature>
<dbReference type="EMBL" id="CAJVPT010022727">
    <property type="protein sequence ID" value="CAG8661578.1"/>
    <property type="molecule type" value="Genomic_DNA"/>
</dbReference>
<protein>
    <submittedName>
        <fullName evidence="1">1871_t:CDS:1</fullName>
    </submittedName>
</protein>
<feature type="non-terminal residue" evidence="1">
    <location>
        <position position="1"/>
    </location>
</feature>
<evidence type="ECO:0000313" key="2">
    <source>
        <dbReference type="Proteomes" id="UP000789525"/>
    </source>
</evidence>